<proteinExistence type="predicted"/>
<protein>
    <submittedName>
        <fullName evidence="2">Putative ovule protein</fullName>
    </submittedName>
</protein>
<keyword evidence="1" id="KW-1133">Transmembrane helix</keyword>
<accession>A0A0V0H870</accession>
<name>A0A0V0H870_SOLCH</name>
<sequence>VKPYVSPKEHQSKSLLLLLLKNYFSYYFFVPIFSFLFFFLRELLLLYLTKASSLFHYEWKSNEQVLFIFCGSVSFFFLYIPLSSSKF</sequence>
<feature type="transmembrane region" description="Helical" evidence="1">
    <location>
        <begin position="65"/>
        <end position="82"/>
    </location>
</feature>
<dbReference type="AlphaFoldDB" id="A0A0V0H870"/>
<evidence type="ECO:0000313" key="2">
    <source>
        <dbReference type="EMBL" id="JAP16440.1"/>
    </source>
</evidence>
<evidence type="ECO:0000256" key="1">
    <source>
        <dbReference type="SAM" id="Phobius"/>
    </source>
</evidence>
<keyword evidence="1" id="KW-0812">Transmembrane</keyword>
<feature type="non-terminal residue" evidence="2">
    <location>
        <position position="1"/>
    </location>
</feature>
<dbReference type="EMBL" id="GEDG01023826">
    <property type="protein sequence ID" value="JAP16440.1"/>
    <property type="molecule type" value="Transcribed_RNA"/>
</dbReference>
<feature type="transmembrane region" description="Helical" evidence="1">
    <location>
        <begin position="24"/>
        <end position="44"/>
    </location>
</feature>
<keyword evidence="1" id="KW-0472">Membrane</keyword>
<reference evidence="2" key="1">
    <citation type="submission" date="2015-12" db="EMBL/GenBank/DDBJ databases">
        <title>Gene expression during late stages of embryo sac development: a critical building block for successful pollen-pistil interactions.</title>
        <authorList>
            <person name="Liu Y."/>
            <person name="Joly V."/>
            <person name="Sabar M."/>
            <person name="Matton D.P."/>
        </authorList>
    </citation>
    <scope>NUCLEOTIDE SEQUENCE</scope>
</reference>
<organism evidence="2">
    <name type="scientific">Solanum chacoense</name>
    <name type="common">Chaco potato</name>
    <dbReference type="NCBI Taxonomy" id="4108"/>
    <lineage>
        <taxon>Eukaryota</taxon>
        <taxon>Viridiplantae</taxon>
        <taxon>Streptophyta</taxon>
        <taxon>Embryophyta</taxon>
        <taxon>Tracheophyta</taxon>
        <taxon>Spermatophyta</taxon>
        <taxon>Magnoliopsida</taxon>
        <taxon>eudicotyledons</taxon>
        <taxon>Gunneridae</taxon>
        <taxon>Pentapetalae</taxon>
        <taxon>asterids</taxon>
        <taxon>lamiids</taxon>
        <taxon>Solanales</taxon>
        <taxon>Solanaceae</taxon>
        <taxon>Solanoideae</taxon>
        <taxon>Solaneae</taxon>
        <taxon>Solanum</taxon>
    </lineage>
</organism>